<keyword evidence="7" id="KW-1185">Reference proteome</keyword>
<keyword evidence="3" id="KW-0998">Cell outer membrane</keyword>
<evidence type="ECO:0000256" key="3">
    <source>
        <dbReference type="ARBA" id="ARBA00023237"/>
    </source>
</evidence>
<evidence type="ECO:0000313" key="6">
    <source>
        <dbReference type="EMBL" id="MFC3810011.1"/>
    </source>
</evidence>
<dbReference type="InterPro" id="IPR012910">
    <property type="entry name" value="Plug_dom"/>
</dbReference>
<evidence type="ECO:0000256" key="1">
    <source>
        <dbReference type="ARBA" id="ARBA00004442"/>
    </source>
</evidence>
<organism evidence="6 7">
    <name type="scientific">Lacihabitans lacunae</name>
    <dbReference type="NCBI Taxonomy" id="1028214"/>
    <lineage>
        <taxon>Bacteria</taxon>
        <taxon>Pseudomonadati</taxon>
        <taxon>Bacteroidota</taxon>
        <taxon>Cytophagia</taxon>
        <taxon>Cytophagales</taxon>
        <taxon>Leadbetterellaceae</taxon>
        <taxon>Lacihabitans</taxon>
    </lineage>
</organism>
<dbReference type="InterPro" id="IPR008969">
    <property type="entry name" value="CarboxyPept-like_regulatory"/>
</dbReference>
<comment type="caution">
    <text evidence="6">The sequence shown here is derived from an EMBL/GenBank/DDBJ whole genome shotgun (WGS) entry which is preliminary data.</text>
</comment>
<evidence type="ECO:0000256" key="2">
    <source>
        <dbReference type="ARBA" id="ARBA00023136"/>
    </source>
</evidence>
<dbReference type="Proteomes" id="UP001595616">
    <property type="component" value="Unassembled WGS sequence"/>
</dbReference>
<dbReference type="InterPro" id="IPR037066">
    <property type="entry name" value="Plug_dom_sf"/>
</dbReference>
<dbReference type="Gene3D" id="2.60.40.1120">
    <property type="entry name" value="Carboxypeptidase-like, regulatory domain"/>
    <property type="match status" value="1"/>
</dbReference>
<feature type="signal peptide" evidence="4">
    <location>
        <begin position="1"/>
        <end position="21"/>
    </location>
</feature>
<evidence type="ECO:0000256" key="4">
    <source>
        <dbReference type="SAM" id="SignalP"/>
    </source>
</evidence>
<keyword evidence="2" id="KW-0472">Membrane</keyword>
<reference evidence="7" key="1">
    <citation type="journal article" date="2019" name="Int. J. Syst. Evol. Microbiol.">
        <title>The Global Catalogue of Microorganisms (GCM) 10K type strain sequencing project: providing services to taxonomists for standard genome sequencing and annotation.</title>
        <authorList>
            <consortium name="The Broad Institute Genomics Platform"/>
            <consortium name="The Broad Institute Genome Sequencing Center for Infectious Disease"/>
            <person name="Wu L."/>
            <person name="Ma J."/>
        </authorList>
    </citation>
    <scope>NUCLEOTIDE SEQUENCE [LARGE SCALE GENOMIC DNA]</scope>
    <source>
        <strain evidence="7">CECT 7956</strain>
    </source>
</reference>
<dbReference type="Gene3D" id="2.40.170.20">
    <property type="entry name" value="TonB-dependent receptor, beta-barrel domain"/>
    <property type="match status" value="1"/>
</dbReference>
<dbReference type="PANTHER" id="PTHR40980:SF4">
    <property type="entry name" value="TONB-DEPENDENT RECEPTOR-LIKE BETA-BARREL DOMAIN-CONTAINING PROTEIN"/>
    <property type="match status" value="1"/>
</dbReference>
<sequence length="918" mass="102772">MNKFKITLLLILIGLASYAQSGAIKGNVKEKTTNEGAIGATVKIFGTTTAVMTDIEGNFEIPRVAAGSYKIIITSIGFAVKEIENVRVEADKSTLINVTLEEDSKMLEGVVIKAQRMTGTEVSVISEIKQVQNIAVGVSSQQITKTQDRDASQVVRRVPGVSIFDDRFIIIRGLNERYNTVLLNDIITPSTEVDVKSFSFDLIPSSAIDRMMVYKSPSSDLPGDIAGGAIKIYTKTVPDGKNISVGFGVGYRANATGTQTNDYSGSSMDVLGFGAGFRSLPSNFPSTKTVINNASSDGVINSFKSLNDYYPATVKTVNPDYRGNINYSNRFYIGSKELTNISYINYSNTNTSFESDQFRYLYDGSVQNDFHDVSYSNNIRLGAMSNWALILNPKNKIEFRNLFNQIASKETVVRRGRLYENNLETSNESFRYEQKSILSSQLGGTHELTETSKLKWIAGLGYTVRKEPDYRRFTSSRVLGSNDPFKMDLQQFESPTLTQAARFFSNMDEYVLTGSVNYERAFGKINKEKSELNKVFKVGAYTEYKDRYFAARWFGVVNPNRVTNEVLNLSPSKFFDTANLAADKVYYSEGTNTDDKYAAQNFLTAGYVNFNLPFGEKFLVNVGIREEFNRQQLQSQERGGGAPVTVDNPVLSTLPSLNSYYKFNNKNIIRFAFGSTVNRPEFRELAPFTYYDFVFDVSKRGEKNIKTATIQNLDLRYDYYPSEGEIITFGAFYKSFKNPIESSIFYNGSALAFTVANAKSAFSTGIEFEFRKEISRSLMAIFNASLINSSVTVSGLSDQSRYLQGQSPYLINAGLFYNHSKSGIQANLLYNTVGKRIYVIGDNVLSSNVYEMPRQIVDMNVQKSFGKIECKLGVQDILNQAFRLIQDTNRDNKITSADGMFQTYKRGSNYTASVIYKF</sequence>
<dbReference type="RefSeq" id="WP_379835748.1">
    <property type="nucleotide sequence ID" value="NZ_JBHRYQ010000001.1"/>
</dbReference>
<dbReference type="Pfam" id="PF13715">
    <property type="entry name" value="CarbopepD_reg_2"/>
    <property type="match status" value="1"/>
</dbReference>
<gene>
    <name evidence="6" type="ORF">ACFOOI_05055</name>
</gene>
<feature type="domain" description="TonB-dependent receptor plug" evidence="5">
    <location>
        <begin position="132"/>
        <end position="228"/>
    </location>
</feature>
<comment type="subcellular location">
    <subcellularLocation>
        <location evidence="1">Cell outer membrane</location>
    </subcellularLocation>
</comment>
<feature type="chain" id="PRO_5047420753" evidence="4">
    <location>
        <begin position="22"/>
        <end position="918"/>
    </location>
</feature>
<dbReference type="Pfam" id="PF07715">
    <property type="entry name" value="Plug"/>
    <property type="match status" value="1"/>
</dbReference>
<dbReference type="Gene3D" id="2.170.130.10">
    <property type="entry name" value="TonB-dependent receptor, plug domain"/>
    <property type="match status" value="1"/>
</dbReference>
<dbReference type="SUPFAM" id="SSF49464">
    <property type="entry name" value="Carboxypeptidase regulatory domain-like"/>
    <property type="match status" value="1"/>
</dbReference>
<dbReference type="SUPFAM" id="SSF56935">
    <property type="entry name" value="Porins"/>
    <property type="match status" value="1"/>
</dbReference>
<accession>A0ABV7YT12</accession>
<dbReference type="PANTHER" id="PTHR40980">
    <property type="entry name" value="PLUG DOMAIN-CONTAINING PROTEIN"/>
    <property type="match status" value="1"/>
</dbReference>
<evidence type="ECO:0000313" key="7">
    <source>
        <dbReference type="Proteomes" id="UP001595616"/>
    </source>
</evidence>
<name>A0ABV7YT12_9BACT</name>
<proteinExistence type="predicted"/>
<dbReference type="EMBL" id="JBHRYQ010000001">
    <property type="protein sequence ID" value="MFC3810011.1"/>
    <property type="molecule type" value="Genomic_DNA"/>
</dbReference>
<keyword evidence="4" id="KW-0732">Signal</keyword>
<evidence type="ECO:0000259" key="5">
    <source>
        <dbReference type="Pfam" id="PF07715"/>
    </source>
</evidence>
<dbReference type="InterPro" id="IPR036942">
    <property type="entry name" value="Beta-barrel_TonB_sf"/>
</dbReference>
<protein>
    <submittedName>
        <fullName evidence="6">Carboxypeptidase-like regulatory domain-containing protein</fullName>
    </submittedName>
</protein>